<evidence type="ECO:0000256" key="1">
    <source>
        <dbReference type="SAM" id="MobiDB-lite"/>
    </source>
</evidence>
<keyword evidence="3" id="KW-1185">Reference proteome</keyword>
<evidence type="ECO:0000313" key="3">
    <source>
        <dbReference type="Proteomes" id="UP000693946"/>
    </source>
</evidence>
<feature type="region of interest" description="Disordered" evidence="1">
    <location>
        <begin position="85"/>
        <end position="107"/>
    </location>
</feature>
<organism evidence="2 3">
    <name type="scientific">Solea senegalensis</name>
    <name type="common">Senegalese sole</name>
    <dbReference type="NCBI Taxonomy" id="28829"/>
    <lineage>
        <taxon>Eukaryota</taxon>
        <taxon>Metazoa</taxon>
        <taxon>Chordata</taxon>
        <taxon>Craniata</taxon>
        <taxon>Vertebrata</taxon>
        <taxon>Euteleostomi</taxon>
        <taxon>Actinopterygii</taxon>
        <taxon>Neopterygii</taxon>
        <taxon>Teleostei</taxon>
        <taxon>Neoteleostei</taxon>
        <taxon>Acanthomorphata</taxon>
        <taxon>Carangaria</taxon>
        <taxon>Pleuronectiformes</taxon>
        <taxon>Pleuronectoidei</taxon>
        <taxon>Soleidae</taxon>
        <taxon>Solea</taxon>
    </lineage>
</organism>
<evidence type="ECO:0000313" key="2">
    <source>
        <dbReference type="EMBL" id="KAG7526048.1"/>
    </source>
</evidence>
<name>A0AAV6T8Z2_SOLSE</name>
<dbReference type="Proteomes" id="UP000693946">
    <property type="component" value="Linkage Group LG1"/>
</dbReference>
<dbReference type="EMBL" id="JAGKHQ010000001">
    <property type="protein sequence ID" value="KAG7526048.1"/>
    <property type="molecule type" value="Genomic_DNA"/>
</dbReference>
<protein>
    <submittedName>
        <fullName evidence="2">Uncharacterized protein</fullName>
    </submittedName>
</protein>
<sequence>MQVYQACVLSTLLYGSETWTLYSCQEHRLNSLHLRKLWRILGISWQDLVNNKSVLAMAGLPSMYALLTQRRLCWLCMASLPAVPAPPASGPSDPRLNSFNDIMSGNI</sequence>
<comment type="caution">
    <text evidence="2">The sequence shown here is derived from an EMBL/GenBank/DDBJ whole genome shotgun (WGS) entry which is preliminary data.</text>
</comment>
<accession>A0AAV6T8Z2</accession>
<gene>
    <name evidence="2" type="ORF">JOB18_036004</name>
</gene>
<reference evidence="2 3" key="1">
    <citation type="journal article" date="2021" name="Sci. Rep.">
        <title>Chromosome anchoring in Senegalese sole (Solea senegalensis) reveals sex-associated markers and genome rearrangements in flatfish.</title>
        <authorList>
            <person name="Guerrero-Cozar I."/>
            <person name="Gomez-Garrido J."/>
            <person name="Berbel C."/>
            <person name="Martinez-Blanch J.F."/>
            <person name="Alioto T."/>
            <person name="Claros M.G."/>
            <person name="Gagnaire P.A."/>
            <person name="Manchado M."/>
        </authorList>
    </citation>
    <scope>NUCLEOTIDE SEQUENCE [LARGE SCALE GENOMIC DNA]</scope>
    <source>
        <strain evidence="2">Sse05_10M</strain>
    </source>
</reference>
<proteinExistence type="predicted"/>
<feature type="compositionally biased region" description="Polar residues" evidence="1">
    <location>
        <begin position="95"/>
        <end position="107"/>
    </location>
</feature>
<dbReference type="AlphaFoldDB" id="A0AAV6T8Z2"/>